<dbReference type="SUPFAM" id="SSF53167">
    <property type="entry name" value="Purine and uridine phosphorylases"/>
    <property type="match status" value="1"/>
</dbReference>
<comment type="similarity">
    <text evidence="1">Belongs to the PNP/UDP phosphorylase family.</text>
</comment>
<evidence type="ECO:0000313" key="9">
    <source>
        <dbReference type="Proteomes" id="UP000514720"/>
    </source>
</evidence>
<dbReference type="PANTHER" id="PTHR43691">
    <property type="entry name" value="URIDINE PHOSPHORYLASE"/>
    <property type="match status" value="1"/>
</dbReference>
<organism evidence="8 9">
    <name type="scientific">Candidatus Xianfuyuplasma coldseepsis</name>
    <dbReference type="NCBI Taxonomy" id="2782163"/>
    <lineage>
        <taxon>Bacteria</taxon>
        <taxon>Bacillati</taxon>
        <taxon>Mycoplasmatota</taxon>
        <taxon>Mollicutes</taxon>
        <taxon>Candidatus Izemoplasmatales</taxon>
        <taxon>Candidatus Izemoplasmataceae</taxon>
        <taxon>Candidatus Xianfuyuplasma</taxon>
    </lineage>
</organism>
<evidence type="ECO:0000256" key="3">
    <source>
        <dbReference type="ARBA" id="ARBA00021980"/>
    </source>
</evidence>
<reference evidence="8 9" key="1">
    <citation type="submission" date="2020-02" db="EMBL/GenBank/DDBJ databases">
        <authorList>
            <person name="Zheng R.K."/>
            <person name="Sun C.M."/>
        </authorList>
    </citation>
    <scope>NUCLEOTIDE SEQUENCE [LARGE SCALE GENOMIC DNA]</scope>
    <source>
        <strain evidence="9">zrk13</strain>
    </source>
</reference>
<dbReference type="Proteomes" id="UP000514720">
    <property type="component" value="Chromosome"/>
</dbReference>
<dbReference type="GO" id="GO:0004850">
    <property type="term" value="F:uridine phosphorylase activity"/>
    <property type="evidence" value="ECO:0007669"/>
    <property type="project" value="UniProtKB-EC"/>
</dbReference>
<accession>A0A7L7KSW2</accession>
<dbReference type="NCBIfam" id="NF004489">
    <property type="entry name" value="PRK05819.1"/>
    <property type="match status" value="1"/>
</dbReference>
<dbReference type="InterPro" id="IPR000845">
    <property type="entry name" value="Nucleoside_phosphorylase_d"/>
</dbReference>
<dbReference type="EC" id="2.4.2.3" evidence="2"/>
<dbReference type="RefSeq" id="WP_258877643.1">
    <property type="nucleotide sequence ID" value="NZ_CP048914.1"/>
</dbReference>
<dbReference type="EMBL" id="CP048914">
    <property type="protein sequence ID" value="QMS85833.1"/>
    <property type="molecule type" value="Genomic_DNA"/>
</dbReference>
<evidence type="ECO:0000259" key="7">
    <source>
        <dbReference type="Pfam" id="PF01048"/>
    </source>
</evidence>
<dbReference type="GO" id="GO:0006152">
    <property type="term" value="P:purine nucleoside catabolic process"/>
    <property type="evidence" value="ECO:0007669"/>
    <property type="project" value="TreeGrafter"/>
</dbReference>
<proteinExistence type="inferred from homology"/>
<evidence type="ECO:0000256" key="2">
    <source>
        <dbReference type="ARBA" id="ARBA00011888"/>
    </source>
</evidence>
<dbReference type="PANTHER" id="PTHR43691:SF11">
    <property type="entry name" value="FI09636P-RELATED"/>
    <property type="match status" value="1"/>
</dbReference>
<feature type="domain" description="Nucleoside phosphorylase" evidence="7">
    <location>
        <begin position="16"/>
        <end position="225"/>
    </location>
</feature>
<dbReference type="GO" id="GO:0004731">
    <property type="term" value="F:purine-nucleoside phosphorylase activity"/>
    <property type="evidence" value="ECO:0007669"/>
    <property type="project" value="InterPro"/>
</dbReference>
<keyword evidence="5 8" id="KW-0808">Transferase</keyword>
<dbReference type="NCBIfam" id="TIGR00107">
    <property type="entry name" value="deoD"/>
    <property type="match status" value="1"/>
</dbReference>
<evidence type="ECO:0000256" key="6">
    <source>
        <dbReference type="ARBA" id="ARBA00048447"/>
    </source>
</evidence>
<evidence type="ECO:0000256" key="1">
    <source>
        <dbReference type="ARBA" id="ARBA00010456"/>
    </source>
</evidence>
<dbReference type="PROSITE" id="PS01232">
    <property type="entry name" value="PNP_UDP_1"/>
    <property type="match status" value="1"/>
</dbReference>
<sequence>MGTPHISADNNQIAKTVLMPGDPLRAKFIADTYLDNVEQFNTVRNMFGYTGTYKGKRISVMGSGMGMPSIGIYSYELFKFYDIDNIVRIGSCGAYTADLDLYDVVLVDKAWSESTYAQTQAGHEIDTTYPSASLNAAIEQVAKSLQIPVHKGTIHSSDVFYRQNAGEYEQIRDQHGCIAVEMESFALFHNANVLGKNAACLLTVSDNIVTQEETSAEERQNAFTRMMDIALGLAE</sequence>
<dbReference type="InterPro" id="IPR004402">
    <property type="entry name" value="DeoD-type"/>
</dbReference>
<evidence type="ECO:0000313" key="8">
    <source>
        <dbReference type="EMBL" id="QMS85833.1"/>
    </source>
</evidence>
<dbReference type="Gene3D" id="3.40.50.1580">
    <property type="entry name" value="Nucleoside phosphorylase domain"/>
    <property type="match status" value="1"/>
</dbReference>
<name>A0A7L7KSW2_9MOLU</name>
<keyword evidence="4 8" id="KW-0328">Glycosyltransferase</keyword>
<keyword evidence="9" id="KW-1185">Reference proteome</keyword>
<dbReference type="Pfam" id="PF01048">
    <property type="entry name" value="PNP_UDP_1"/>
    <property type="match status" value="1"/>
</dbReference>
<protein>
    <recommendedName>
        <fullName evidence="3">Uridine phosphorylase</fullName>
        <ecNumber evidence="2">2.4.2.3</ecNumber>
    </recommendedName>
</protein>
<dbReference type="AlphaFoldDB" id="A0A7L7KSW2"/>
<dbReference type="InterPro" id="IPR018016">
    <property type="entry name" value="Nucleoside_phosphorylase_CS"/>
</dbReference>
<gene>
    <name evidence="8" type="primary">deoD</name>
    <name evidence="8" type="ORF">G4Z02_08765</name>
</gene>
<dbReference type="InterPro" id="IPR035994">
    <property type="entry name" value="Nucleoside_phosphorylase_sf"/>
</dbReference>
<comment type="catalytic activity">
    <reaction evidence="6">
        <text>uridine + phosphate = alpha-D-ribose 1-phosphate + uracil</text>
        <dbReference type="Rhea" id="RHEA:24388"/>
        <dbReference type="ChEBI" id="CHEBI:16704"/>
        <dbReference type="ChEBI" id="CHEBI:17568"/>
        <dbReference type="ChEBI" id="CHEBI:43474"/>
        <dbReference type="ChEBI" id="CHEBI:57720"/>
        <dbReference type="EC" id="2.4.2.3"/>
    </reaction>
</comment>
<dbReference type="GO" id="GO:0005829">
    <property type="term" value="C:cytosol"/>
    <property type="evidence" value="ECO:0007669"/>
    <property type="project" value="TreeGrafter"/>
</dbReference>
<dbReference type="CDD" id="cd09006">
    <property type="entry name" value="PNP_EcPNPI-like"/>
    <property type="match status" value="1"/>
</dbReference>
<dbReference type="KEGG" id="xcl:G4Z02_08765"/>
<evidence type="ECO:0000256" key="4">
    <source>
        <dbReference type="ARBA" id="ARBA00022676"/>
    </source>
</evidence>
<evidence type="ECO:0000256" key="5">
    <source>
        <dbReference type="ARBA" id="ARBA00022679"/>
    </source>
</evidence>